<evidence type="ECO:0008006" key="3">
    <source>
        <dbReference type="Google" id="ProtNLM"/>
    </source>
</evidence>
<evidence type="ECO:0000256" key="1">
    <source>
        <dbReference type="SAM" id="MobiDB-lite"/>
    </source>
</evidence>
<name>A0A8S5LYQ9_9CAUD</name>
<proteinExistence type="predicted"/>
<sequence length="427" mass="45066">MDDGCGRSSVEDPHFDTGGVDGLGEGPVDGRRRTRSEDGGIAVITLSEDVLEALTGSREGEKIEASAWYGGRLVAQDLVASSWSMTDDATRQVRRELSLQIEDPEGDLIPLGYEDPLSACGQRLSIRHIMPGGERIELGTFLITKSKPAASWTVSQRGADRQLICAGASITVTAADLTAVVKADGLAAPQSPPGSVSAVSEIQRLLSGIIPVVIGKGVDVDRRVSPLMVYDKGQGARMDAAEDLADTLGAVIRMGSDGAAYVEVPGTDPVWTINGGDDGVLIGVDFEQSIDKLYNECVSSSSGGDSEIMGSYRIDTGPLRWGGPLGRRIVFHDNPLITRVEQAVADARTVLTNKVAKRALPITVQCLNHPGLQSSDPVRIEMPTCHGFRAVTGAVASISRRGTTAGVSQMEVVVNVTMGDFVEAIRG</sequence>
<evidence type="ECO:0000313" key="2">
    <source>
        <dbReference type="EMBL" id="DAD75189.1"/>
    </source>
</evidence>
<feature type="region of interest" description="Disordered" evidence="1">
    <location>
        <begin position="1"/>
        <end position="36"/>
    </location>
</feature>
<dbReference type="EMBL" id="BK014776">
    <property type="protein sequence ID" value="DAD75189.1"/>
    <property type="molecule type" value="Genomic_DNA"/>
</dbReference>
<accession>A0A8S5LYQ9</accession>
<reference evidence="2" key="1">
    <citation type="journal article" date="2021" name="Proc. Natl. Acad. Sci. U.S.A.">
        <title>A Catalog of Tens of Thousands of Viruses from Human Metagenomes Reveals Hidden Associations with Chronic Diseases.</title>
        <authorList>
            <person name="Tisza M.J."/>
            <person name="Buck C.B."/>
        </authorList>
    </citation>
    <scope>NUCLEOTIDE SEQUENCE</scope>
    <source>
        <strain evidence="2">CtvGX2</strain>
    </source>
</reference>
<protein>
    <recommendedName>
        <fullName evidence="3">Tail protein</fullName>
    </recommendedName>
</protein>
<organism evidence="2">
    <name type="scientific">Siphoviridae sp. ctvGX2</name>
    <dbReference type="NCBI Taxonomy" id="2826512"/>
    <lineage>
        <taxon>Viruses</taxon>
        <taxon>Duplodnaviria</taxon>
        <taxon>Heunggongvirae</taxon>
        <taxon>Uroviricota</taxon>
        <taxon>Caudoviricetes</taxon>
    </lineage>
</organism>